<name>A0A3B1DRW0_9ZZZZ</name>
<dbReference type="CDD" id="cd00731">
    <property type="entry name" value="CheA_reg"/>
    <property type="match status" value="1"/>
</dbReference>
<feature type="domain" description="Histidine kinase" evidence="3">
    <location>
        <begin position="14"/>
        <end position="69"/>
    </location>
</feature>
<dbReference type="GO" id="GO:0006935">
    <property type="term" value="P:chemotaxis"/>
    <property type="evidence" value="ECO:0007669"/>
    <property type="project" value="InterPro"/>
</dbReference>
<dbReference type="InterPro" id="IPR004358">
    <property type="entry name" value="Sig_transdc_His_kin-like_C"/>
</dbReference>
<dbReference type="PRINTS" id="PR00344">
    <property type="entry name" value="BCTRLSENSOR"/>
</dbReference>
<dbReference type="EMBL" id="UOGK01000122">
    <property type="protein sequence ID" value="VAX37810.1"/>
    <property type="molecule type" value="Genomic_DNA"/>
</dbReference>
<protein>
    <recommendedName>
        <fullName evidence="2">histidine kinase</fullName>
        <ecNumber evidence="2">2.7.13.3</ecNumber>
    </recommendedName>
</protein>
<dbReference type="SUPFAM" id="SSF50341">
    <property type="entry name" value="CheW-like"/>
    <property type="match status" value="1"/>
</dbReference>
<evidence type="ECO:0000256" key="1">
    <source>
        <dbReference type="ARBA" id="ARBA00000085"/>
    </source>
</evidence>
<dbReference type="InterPro" id="IPR051315">
    <property type="entry name" value="Bact_Chemotaxis_CheA"/>
</dbReference>
<comment type="catalytic activity">
    <reaction evidence="1">
        <text>ATP + protein L-histidine = ADP + protein N-phospho-L-histidine.</text>
        <dbReference type="EC" id="2.7.13.3"/>
    </reaction>
</comment>
<organism evidence="5">
    <name type="scientific">hydrothermal vent metagenome</name>
    <dbReference type="NCBI Taxonomy" id="652676"/>
    <lineage>
        <taxon>unclassified sequences</taxon>
        <taxon>metagenomes</taxon>
        <taxon>ecological metagenomes</taxon>
    </lineage>
</organism>
<accession>A0A3B1DRW0</accession>
<feature type="non-terminal residue" evidence="5">
    <location>
        <position position="1"/>
    </location>
</feature>
<evidence type="ECO:0000259" key="3">
    <source>
        <dbReference type="PROSITE" id="PS50109"/>
    </source>
</evidence>
<keyword evidence="5" id="KW-0808">Transferase</keyword>
<dbReference type="AlphaFoldDB" id="A0A3B1DRW0"/>
<sequence length="209" mass="22359">NLDEIPDQEVFNLIFAPGFSTADKVTDISGRGVGMDVVRRNIESLRGKIEITSEAGKGSTFKMRLPLTMAIIDGMVVRVGSHRYVIPTLSIEQSFRPKPGDVHTVIGRGEMVEVRGSLLPVYRAKQVFGLTDGADDIQEGLLVVLEAHNARFCLLVDEIVGQQQVVIKNLGQGITPIRGVSGGAILGDGRVALILDVGGIVEEATEAVA</sequence>
<evidence type="ECO:0000259" key="4">
    <source>
        <dbReference type="PROSITE" id="PS50851"/>
    </source>
</evidence>
<dbReference type="PANTHER" id="PTHR43395">
    <property type="entry name" value="SENSOR HISTIDINE KINASE CHEA"/>
    <property type="match status" value="1"/>
</dbReference>
<dbReference type="PROSITE" id="PS50851">
    <property type="entry name" value="CHEW"/>
    <property type="match status" value="1"/>
</dbReference>
<dbReference type="Gene3D" id="3.30.565.10">
    <property type="entry name" value="Histidine kinase-like ATPase, C-terminal domain"/>
    <property type="match status" value="1"/>
</dbReference>
<dbReference type="InterPro" id="IPR002545">
    <property type="entry name" value="CheW-lke_dom"/>
</dbReference>
<feature type="domain" description="CheW-like" evidence="4">
    <location>
        <begin position="71"/>
        <end position="206"/>
    </location>
</feature>
<dbReference type="PROSITE" id="PS50109">
    <property type="entry name" value="HIS_KIN"/>
    <property type="match status" value="1"/>
</dbReference>
<evidence type="ECO:0000256" key="2">
    <source>
        <dbReference type="ARBA" id="ARBA00012438"/>
    </source>
</evidence>
<dbReference type="EC" id="2.7.13.3" evidence="2"/>
<reference evidence="5" key="1">
    <citation type="submission" date="2018-06" db="EMBL/GenBank/DDBJ databases">
        <authorList>
            <person name="Zhirakovskaya E."/>
        </authorList>
    </citation>
    <scope>NUCLEOTIDE SEQUENCE</scope>
</reference>
<dbReference type="Gene3D" id="2.30.30.40">
    <property type="entry name" value="SH3 Domains"/>
    <property type="match status" value="1"/>
</dbReference>
<dbReference type="InterPro" id="IPR036890">
    <property type="entry name" value="HATPase_C_sf"/>
</dbReference>
<dbReference type="Pfam" id="PF02518">
    <property type="entry name" value="HATPase_c"/>
    <property type="match status" value="1"/>
</dbReference>
<dbReference type="SMART" id="SM00260">
    <property type="entry name" value="CheW"/>
    <property type="match status" value="1"/>
</dbReference>
<evidence type="ECO:0000313" key="5">
    <source>
        <dbReference type="EMBL" id="VAX37810.1"/>
    </source>
</evidence>
<gene>
    <name evidence="5" type="ORF">MNBD_PLANCTO03-1833</name>
</gene>
<dbReference type="Pfam" id="PF01584">
    <property type="entry name" value="CheW"/>
    <property type="match status" value="1"/>
</dbReference>
<dbReference type="GO" id="GO:0004673">
    <property type="term" value="F:protein histidine kinase activity"/>
    <property type="evidence" value="ECO:0007669"/>
    <property type="project" value="UniProtKB-EC"/>
</dbReference>
<dbReference type="PANTHER" id="PTHR43395:SF10">
    <property type="entry name" value="CHEMOTAXIS PROTEIN CHEA"/>
    <property type="match status" value="1"/>
</dbReference>
<dbReference type="GO" id="GO:0007165">
    <property type="term" value="P:signal transduction"/>
    <property type="evidence" value="ECO:0007669"/>
    <property type="project" value="InterPro"/>
</dbReference>
<dbReference type="InterPro" id="IPR003594">
    <property type="entry name" value="HATPase_dom"/>
</dbReference>
<dbReference type="InterPro" id="IPR036061">
    <property type="entry name" value="CheW-like_dom_sf"/>
</dbReference>
<proteinExistence type="predicted"/>
<dbReference type="InterPro" id="IPR005467">
    <property type="entry name" value="His_kinase_dom"/>
</dbReference>
<keyword evidence="5" id="KW-0418">Kinase</keyword>
<dbReference type="SUPFAM" id="SSF55874">
    <property type="entry name" value="ATPase domain of HSP90 chaperone/DNA topoisomerase II/histidine kinase"/>
    <property type="match status" value="1"/>
</dbReference>